<accession>A0A8J3YAZ7</accession>
<evidence type="ECO:0000313" key="1">
    <source>
        <dbReference type="EMBL" id="GIJ04670.1"/>
    </source>
</evidence>
<comment type="caution">
    <text evidence="1">The sequence shown here is derived from an EMBL/GenBank/DDBJ whole genome shotgun (WGS) entry which is preliminary data.</text>
</comment>
<dbReference type="AlphaFoldDB" id="A0A8J3YAZ7"/>
<gene>
    <name evidence="1" type="ORF">Sya03_40220</name>
</gene>
<evidence type="ECO:0000313" key="2">
    <source>
        <dbReference type="Proteomes" id="UP000652013"/>
    </source>
</evidence>
<name>A0A8J3YAZ7_9ACTN</name>
<dbReference type="EMBL" id="BOOY01000029">
    <property type="protein sequence ID" value="GIJ04670.1"/>
    <property type="molecule type" value="Genomic_DNA"/>
</dbReference>
<organism evidence="1 2">
    <name type="scientific">Spirilliplanes yamanashiensis</name>
    <dbReference type="NCBI Taxonomy" id="42233"/>
    <lineage>
        <taxon>Bacteria</taxon>
        <taxon>Bacillati</taxon>
        <taxon>Actinomycetota</taxon>
        <taxon>Actinomycetes</taxon>
        <taxon>Micromonosporales</taxon>
        <taxon>Micromonosporaceae</taxon>
        <taxon>Spirilliplanes</taxon>
    </lineage>
</organism>
<reference evidence="1" key="1">
    <citation type="submission" date="2021-01" db="EMBL/GenBank/DDBJ databases">
        <title>Whole genome shotgun sequence of Spirilliplanes yamanashiensis NBRC 15828.</title>
        <authorList>
            <person name="Komaki H."/>
            <person name="Tamura T."/>
        </authorList>
    </citation>
    <scope>NUCLEOTIDE SEQUENCE</scope>
    <source>
        <strain evidence="1">NBRC 15828</strain>
    </source>
</reference>
<dbReference type="Proteomes" id="UP000652013">
    <property type="component" value="Unassembled WGS sequence"/>
</dbReference>
<dbReference type="RefSeq" id="WP_203939898.1">
    <property type="nucleotide sequence ID" value="NZ_BAAAGJ010000005.1"/>
</dbReference>
<keyword evidence="2" id="KW-1185">Reference proteome</keyword>
<protein>
    <submittedName>
        <fullName evidence="1">Uncharacterized protein</fullName>
    </submittedName>
</protein>
<proteinExistence type="predicted"/>
<sequence>MVIWIVVGICVLAVLVLGLAVRPVLGRVDGLLTAAERLQRHRTAVLALQARAESLAAGVQRLGERAETVQDRLTVIRAARGKQDATPEFITRRAG</sequence>